<dbReference type="PANTHER" id="PTHR43767">
    <property type="entry name" value="LONG-CHAIN-FATTY-ACID--COA LIGASE"/>
    <property type="match status" value="1"/>
</dbReference>
<dbReference type="InterPro" id="IPR050237">
    <property type="entry name" value="ATP-dep_AMP-bd_enzyme"/>
</dbReference>
<dbReference type="Proteomes" id="UP000663823">
    <property type="component" value="Unassembled WGS sequence"/>
</dbReference>
<dbReference type="InterPro" id="IPR000873">
    <property type="entry name" value="AMP-dep_synth/lig_dom"/>
</dbReference>
<gene>
    <name evidence="2" type="ORF">OTI717_LOCUS41252</name>
</gene>
<evidence type="ECO:0000259" key="1">
    <source>
        <dbReference type="Pfam" id="PF00501"/>
    </source>
</evidence>
<organism evidence="2 3">
    <name type="scientific">Rotaria sordida</name>
    <dbReference type="NCBI Taxonomy" id="392033"/>
    <lineage>
        <taxon>Eukaryota</taxon>
        <taxon>Metazoa</taxon>
        <taxon>Spiralia</taxon>
        <taxon>Gnathifera</taxon>
        <taxon>Rotifera</taxon>
        <taxon>Eurotatoria</taxon>
        <taxon>Bdelloidea</taxon>
        <taxon>Philodinida</taxon>
        <taxon>Philodinidae</taxon>
        <taxon>Rotaria</taxon>
    </lineage>
</organism>
<proteinExistence type="predicted"/>
<dbReference type="AlphaFoldDB" id="A0A820GBD7"/>
<evidence type="ECO:0000313" key="2">
    <source>
        <dbReference type="EMBL" id="CAF4275615.1"/>
    </source>
</evidence>
<dbReference type="SUPFAM" id="SSF56801">
    <property type="entry name" value="Acetyl-CoA synthetase-like"/>
    <property type="match status" value="1"/>
</dbReference>
<dbReference type="Pfam" id="PF00501">
    <property type="entry name" value="AMP-binding"/>
    <property type="match status" value="1"/>
</dbReference>
<evidence type="ECO:0000313" key="3">
    <source>
        <dbReference type="Proteomes" id="UP000663823"/>
    </source>
</evidence>
<accession>A0A820GBD7</accession>
<feature type="domain" description="AMP-dependent synthetase/ligase" evidence="1">
    <location>
        <begin position="5"/>
        <end position="76"/>
    </location>
</feature>
<comment type="caution">
    <text evidence="2">The sequence shown here is derived from an EMBL/GenBank/DDBJ whole genome shotgun (WGS) entry which is preliminary data.</text>
</comment>
<dbReference type="InterPro" id="IPR042099">
    <property type="entry name" value="ANL_N_sf"/>
</dbReference>
<dbReference type="Gene3D" id="3.40.50.12780">
    <property type="entry name" value="N-terminal domain of ligase-like"/>
    <property type="match status" value="1"/>
</dbReference>
<dbReference type="PANTHER" id="PTHR43767:SF10">
    <property type="entry name" value="SURFACTIN SYNTHASE SUBUNIT 1"/>
    <property type="match status" value="1"/>
</dbReference>
<name>A0A820GBD7_9BILA</name>
<reference evidence="2" key="1">
    <citation type="submission" date="2021-02" db="EMBL/GenBank/DDBJ databases">
        <authorList>
            <person name="Nowell W R."/>
        </authorList>
    </citation>
    <scope>NUCLEOTIDE SEQUENCE</scope>
</reference>
<sequence length="116" mass="13136">MATNSQIYSLYGSSECFSVMFHRVHEPRTTIGIIPTGSSLPHYQCYLFDEQQQQVTAVDQIGEIHVCGPGLFKGYLNNPIATEQAFMIRDGNRFFKMGDLAKYNANGEFIYIGRKD</sequence>
<feature type="non-terminal residue" evidence="2">
    <location>
        <position position="1"/>
    </location>
</feature>
<protein>
    <recommendedName>
        <fullName evidence="1">AMP-dependent synthetase/ligase domain-containing protein</fullName>
    </recommendedName>
</protein>
<dbReference type="EMBL" id="CAJOAX010039259">
    <property type="protein sequence ID" value="CAF4275615.1"/>
    <property type="molecule type" value="Genomic_DNA"/>
</dbReference>